<dbReference type="RefSeq" id="WP_188576217.1">
    <property type="nucleotide sequence ID" value="NZ_BMCT01000001.1"/>
</dbReference>
<keyword evidence="4" id="KW-1185">Reference proteome</keyword>
<feature type="transmembrane region" description="Helical" evidence="1">
    <location>
        <begin position="80"/>
        <end position="101"/>
    </location>
</feature>
<proteinExistence type="predicted"/>
<feature type="transmembrane region" description="Helical" evidence="1">
    <location>
        <begin position="225"/>
        <end position="244"/>
    </location>
</feature>
<accession>A0A917BP75</accession>
<reference evidence="3" key="2">
    <citation type="submission" date="2020-09" db="EMBL/GenBank/DDBJ databases">
        <authorList>
            <person name="Sun Q."/>
            <person name="Sedlacek I."/>
        </authorList>
    </citation>
    <scope>NUCLEOTIDE SEQUENCE</scope>
    <source>
        <strain evidence="3">CCM 7897</strain>
    </source>
</reference>
<dbReference type="GO" id="GO:0016020">
    <property type="term" value="C:membrane"/>
    <property type="evidence" value="ECO:0007669"/>
    <property type="project" value="TreeGrafter"/>
</dbReference>
<feature type="transmembrane region" description="Helical" evidence="1">
    <location>
        <begin position="294"/>
        <end position="317"/>
    </location>
</feature>
<keyword evidence="3" id="KW-0808">Transferase</keyword>
<evidence type="ECO:0000313" key="4">
    <source>
        <dbReference type="Proteomes" id="UP000606044"/>
    </source>
</evidence>
<keyword evidence="3" id="KW-0012">Acyltransferase</keyword>
<dbReference type="InterPro" id="IPR050879">
    <property type="entry name" value="Acyltransferase_3"/>
</dbReference>
<feature type="transmembrane region" description="Helical" evidence="1">
    <location>
        <begin position="195"/>
        <end position="213"/>
    </location>
</feature>
<evidence type="ECO:0000256" key="1">
    <source>
        <dbReference type="SAM" id="Phobius"/>
    </source>
</evidence>
<feature type="transmembrane region" description="Helical" evidence="1">
    <location>
        <begin position="256"/>
        <end position="273"/>
    </location>
</feature>
<dbReference type="PANTHER" id="PTHR23028">
    <property type="entry name" value="ACETYLTRANSFERASE"/>
    <property type="match status" value="1"/>
</dbReference>
<evidence type="ECO:0000313" key="3">
    <source>
        <dbReference type="EMBL" id="GGF53852.1"/>
    </source>
</evidence>
<dbReference type="GO" id="GO:0016747">
    <property type="term" value="F:acyltransferase activity, transferring groups other than amino-acyl groups"/>
    <property type="evidence" value="ECO:0007669"/>
    <property type="project" value="InterPro"/>
</dbReference>
<feature type="transmembrane region" description="Helical" evidence="1">
    <location>
        <begin position="337"/>
        <end position="366"/>
    </location>
</feature>
<keyword evidence="1" id="KW-0472">Membrane</keyword>
<evidence type="ECO:0000259" key="2">
    <source>
        <dbReference type="Pfam" id="PF01757"/>
    </source>
</evidence>
<dbReference type="EMBL" id="BMCT01000001">
    <property type="protein sequence ID" value="GGF53852.1"/>
    <property type="molecule type" value="Genomic_DNA"/>
</dbReference>
<name>A0A917BP75_9HYPH</name>
<organism evidence="3 4">
    <name type="scientific">Azorhizobium oxalatiphilum</name>
    <dbReference type="NCBI Taxonomy" id="980631"/>
    <lineage>
        <taxon>Bacteria</taxon>
        <taxon>Pseudomonadati</taxon>
        <taxon>Pseudomonadota</taxon>
        <taxon>Alphaproteobacteria</taxon>
        <taxon>Hyphomicrobiales</taxon>
        <taxon>Xanthobacteraceae</taxon>
        <taxon>Azorhizobium</taxon>
    </lineage>
</organism>
<gene>
    <name evidence="3" type="ORF">GCM10007301_11650</name>
</gene>
<dbReference type="Proteomes" id="UP000606044">
    <property type="component" value="Unassembled WGS sequence"/>
</dbReference>
<keyword evidence="1" id="KW-0812">Transmembrane</keyword>
<protein>
    <submittedName>
        <fullName evidence="3">Acyltransferase</fullName>
    </submittedName>
</protein>
<dbReference type="AlphaFoldDB" id="A0A917BP75"/>
<feature type="domain" description="Acyltransferase 3" evidence="2">
    <location>
        <begin position="5"/>
        <end position="356"/>
    </location>
</feature>
<feature type="transmembrane region" description="Helical" evidence="1">
    <location>
        <begin position="168"/>
        <end position="189"/>
    </location>
</feature>
<dbReference type="InterPro" id="IPR002656">
    <property type="entry name" value="Acyl_transf_3_dom"/>
</dbReference>
<sequence>MARFESLDAWRGVCALLVVLFHFCFIFVSPLTDVRLVSNAYLFVDFFFVLSGFVVCHAYRDRLGDGGRWLGFVVRRFGRLWPLHAALLAAFAVFIGVVNLLPHPERFTLAWADGEYSVLGMGAYALLLNAVNLHGMAWNAPSWSIGAEFYTYLLFGAVCVLTRGRLSLVAGLLALASIGLLALVSPTYMNSTADFGLFRCIAGFFTGIVAYRVHEVLVSQLKPLGVGAATVLEIAAVALVVLFVAKSSHGPDAVRAISLAAPVMFAAAVLVFAQEGGLVSRLLRAKPFAALGRWSYSIYMGHHLVLMATLYGVWAFSRWQGVSLETQVLIGGHPKTLYAVGGTSGSTLLLAGMLAVVIAMAAFTYARVEEPARRAFNGIAKRLETRQAIGSGRVQASASRASSAS</sequence>
<comment type="caution">
    <text evidence="3">The sequence shown here is derived from an EMBL/GenBank/DDBJ whole genome shotgun (WGS) entry which is preliminary data.</text>
</comment>
<reference evidence="3" key="1">
    <citation type="journal article" date="2014" name="Int. J. Syst. Evol. Microbiol.">
        <title>Complete genome sequence of Corynebacterium casei LMG S-19264T (=DSM 44701T), isolated from a smear-ripened cheese.</title>
        <authorList>
            <consortium name="US DOE Joint Genome Institute (JGI-PGF)"/>
            <person name="Walter F."/>
            <person name="Albersmeier A."/>
            <person name="Kalinowski J."/>
            <person name="Ruckert C."/>
        </authorList>
    </citation>
    <scope>NUCLEOTIDE SEQUENCE</scope>
    <source>
        <strain evidence="3">CCM 7897</strain>
    </source>
</reference>
<dbReference type="PANTHER" id="PTHR23028:SF131">
    <property type="entry name" value="BLR2367 PROTEIN"/>
    <property type="match status" value="1"/>
</dbReference>
<dbReference type="GO" id="GO:0000271">
    <property type="term" value="P:polysaccharide biosynthetic process"/>
    <property type="evidence" value="ECO:0007669"/>
    <property type="project" value="TreeGrafter"/>
</dbReference>
<dbReference type="Pfam" id="PF01757">
    <property type="entry name" value="Acyl_transf_3"/>
    <property type="match status" value="1"/>
</dbReference>
<feature type="transmembrane region" description="Helical" evidence="1">
    <location>
        <begin position="143"/>
        <end position="161"/>
    </location>
</feature>
<feature type="transmembrane region" description="Helical" evidence="1">
    <location>
        <begin position="40"/>
        <end position="59"/>
    </location>
</feature>
<feature type="transmembrane region" description="Helical" evidence="1">
    <location>
        <begin position="9"/>
        <end position="28"/>
    </location>
</feature>
<keyword evidence="1" id="KW-1133">Transmembrane helix</keyword>